<evidence type="ECO:0000313" key="1">
    <source>
        <dbReference type="EMBL" id="MCM2534710.1"/>
    </source>
</evidence>
<evidence type="ECO:0008006" key="3">
    <source>
        <dbReference type="Google" id="ProtNLM"/>
    </source>
</evidence>
<reference evidence="1 2" key="1">
    <citation type="submission" date="2022-06" db="EMBL/GenBank/DDBJ databases">
        <authorList>
            <person name="Jeon C.O."/>
        </authorList>
    </citation>
    <scope>NUCLEOTIDE SEQUENCE [LARGE SCALE GENOMIC DNA]</scope>
    <source>
        <strain evidence="1 2">KCTC 13943</strain>
    </source>
</reference>
<comment type="caution">
    <text evidence="1">The sequence shown here is derived from an EMBL/GenBank/DDBJ whole genome shotgun (WGS) entry which is preliminary data.</text>
</comment>
<keyword evidence="2" id="KW-1185">Reference proteome</keyword>
<organism evidence="1 2">
    <name type="scientific">Neobacillus pocheonensis</name>
    <dbReference type="NCBI Taxonomy" id="363869"/>
    <lineage>
        <taxon>Bacteria</taxon>
        <taxon>Bacillati</taxon>
        <taxon>Bacillota</taxon>
        <taxon>Bacilli</taxon>
        <taxon>Bacillales</taxon>
        <taxon>Bacillaceae</taxon>
        <taxon>Neobacillus</taxon>
    </lineage>
</organism>
<sequence length="69" mass="7705">MALVAGIGATILPKSVIFTFPISEIKMLDILDATFQSNDGIVWLRKRLLTKSARALKILLRKINYNCSL</sequence>
<accession>A0ABT0WF82</accession>
<dbReference type="Proteomes" id="UP001523262">
    <property type="component" value="Unassembled WGS sequence"/>
</dbReference>
<protein>
    <recommendedName>
        <fullName evidence="3">LysR substrate-binding domain-containing protein</fullName>
    </recommendedName>
</protein>
<proteinExistence type="predicted"/>
<dbReference type="EMBL" id="JAMQCR010000002">
    <property type="protein sequence ID" value="MCM2534710.1"/>
    <property type="molecule type" value="Genomic_DNA"/>
</dbReference>
<gene>
    <name evidence="1" type="ORF">NDK43_23150</name>
</gene>
<evidence type="ECO:0000313" key="2">
    <source>
        <dbReference type="Proteomes" id="UP001523262"/>
    </source>
</evidence>
<name>A0ABT0WF82_9BACI</name>